<evidence type="ECO:0000313" key="4">
    <source>
        <dbReference type="EMBL" id="CAB3692818.1"/>
    </source>
</evidence>
<feature type="region of interest" description="Disordered" evidence="1">
    <location>
        <begin position="1"/>
        <end position="27"/>
    </location>
</feature>
<evidence type="ECO:0000256" key="1">
    <source>
        <dbReference type="SAM" id="MobiDB-lite"/>
    </source>
</evidence>
<feature type="domain" description="Type III secretion system effector delivery regulator TyeA" evidence="3">
    <location>
        <begin position="288"/>
        <end position="366"/>
    </location>
</feature>
<name>A0A6S6ZRF9_9BURK</name>
<dbReference type="InterPro" id="IPR010812">
    <property type="entry name" value="HrpJ-like"/>
</dbReference>
<dbReference type="GO" id="GO:0030254">
    <property type="term" value="P:protein secretion by the type III secretion system"/>
    <property type="evidence" value="ECO:0007669"/>
    <property type="project" value="InterPro"/>
</dbReference>
<dbReference type="GO" id="GO:0009986">
    <property type="term" value="C:cell surface"/>
    <property type="evidence" value="ECO:0007669"/>
    <property type="project" value="InterPro"/>
</dbReference>
<dbReference type="Pfam" id="PF07201">
    <property type="entry name" value="HrpJ"/>
    <property type="match status" value="1"/>
</dbReference>
<dbReference type="RefSeq" id="WP_175193358.1">
    <property type="nucleotide sequence ID" value="NZ_CADIJO010000006.1"/>
</dbReference>
<accession>A0A6S6ZRF9</accession>
<dbReference type="Gene3D" id="1.20.1280.80">
    <property type="match status" value="1"/>
</dbReference>
<feature type="compositionally biased region" description="Low complexity" evidence="1">
    <location>
        <begin position="10"/>
        <end position="22"/>
    </location>
</feature>
<dbReference type="Gene3D" id="1.10.150.630">
    <property type="match status" value="1"/>
</dbReference>
<evidence type="ECO:0000259" key="3">
    <source>
        <dbReference type="Pfam" id="PF09059"/>
    </source>
</evidence>
<dbReference type="SUPFAM" id="SSF140591">
    <property type="entry name" value="Type III secretion system domain"/>
    <property type="match status" value="2"/>
</dbReference>
<reference evidence="4 5" key="1">
    <citation type="submission" date="2020-04" db="EMBL/GenBank/DDBJ databases">
        <authorList>
            <person name="De Canck E."/>
        </authorList>
    </citation>
    <scope>NUCLEOTIDE SEQUENCE [LARGE SCALE GENOMIC DNA]</scope>
    <source>
        <strain evidence="4 5">LMG 3458</strain>
    </source>
</reference>
<gene>
    <name evidence="4" type="ORF">LMG3458_02219</name>
</gene>
<organism evidence="4 5">
    <name type="scientific">Achromobacter deleyi</name>
    <dbReference type="NCBI Taxonomy" id="1353891"/>
    <lineage>
        <taxon>Bacteria</taxon>
        <taxon>Pseudomonadati</taxon>
        <taxon>Pseudomonadota</taxon>
        <taxon>Betaproteobacteria</taxon>
        <taxon>Burkholderiales</taxon>
        <taxon>Alcaligenaceae</taxon>
        <taxon>Achromobacter</taxon>
    </lineage>
</organism>
<feature type="domain" description="Hypersensitivity response secretion-like HrpJ" evidence="2">
    <location>
        <begin position="87"/>
        <end position="217"/>
    </location>
</feature>
<proteinExistence type="predicted"/>
<dbReference type="Pfam" id="PF09059">
    <property type="entry name" value="TyeA"/>
    <property type="match status" value="1"/>
</dbReference>
<evidence type="ECO:0008006" key="6">
    <source>
        <dbReference type="Google" id="ProtNLM"/>
    </source>
</evidence>
<dbReference type="NCBIfam" id="TIGR02568">
    <property type="entry name" value="LcrE"/>
    <property type="match status" value="1"/>
</dbReference>
<dbReference type="GO" id="GO:0050709">
    <property type="term" value="P:negative regulation of protein secretion"/>
    <property type="evidence" value="ECO:0007669"/>
    <property type="project" value="InterPro"/>
</dbReference>
<evidence type="ECO:0000259" key="2">
    <source>
        <dbReference type="Pfam" id="PF07201"/>
    </source>
</evidence>
<dbReference type="AlphaFoldDB" id="A0A6S6ZRF9"/>
<dbReference type="EMBL" id="CADIJO010000006">
    <property type="protein sequence ID" value="CAB3692818.1"/>
    <property type="molecule type" value="Genomic_DNA"/>
</dbReference>
<dbReference type="InterPro" id="IPR015144">
    <property type="entry name" value="T3SS_TyeA"/>
</dbReference>
<dbReference type="InterPro" id="IPR013401">
    <property type="entry name" value="T3SS_LcrE"/>
</dbReference>
<dbReference type="GO" id="GO:0019867">
    <property type="term" value="C:outer membrane"/>
    <property type="evidence" value="ECO:0007669"/>
    <property type="project" value="InterPro"/>
</dbReference>
<dbReference type="InterPro" id="IPR013351">
    <property type="entry name" value="T3SS_TyeA-rel"/>
</dbReference>
<dbReference type="InterPro" id="IPR038347">
    <property type="entry name" value="TyeA_sf"/>
</dbReference>
<protein>
    <recommendedName>
        <fullName evidence="6">SepL/TyeA/HrpJ family type III secretion system gatekeeper</fullName>
    </recommendedName>
</protein>
<evidence type="ECO:0000313" key="5">
    <source>
        <dbReference type="Proteomes" id="UP000494111"/>
    </source>
</evidence>
<sequence>MNRIDTGLPASSAFSSSTADADIQSGQPQVGTMLGQTAVKVDGEVSLADSAEELSLHMAEKAEDKHHAERKVGREAPLQLLSAEAIVAFLAEAHDADAQEKLIELARHLLAGQADPRQAAAQAFGDAARQYLGLQYALRQGEREGAPEDVLDGLREALADLELESGPQIRASLNTIGAAAGYADDARGIADFQRTYQDVVLGESSLAKTLGLALERFGGKDVARGLQQLIQALGQDLAAARPSTNPDRLQALMQDLYQLGVAVTVLDGCAELGQKLASEHGTTLAADRLMQDLVNVSNEKWVSESRFSALASGHGVDSVGARIVFLGGVRAVLKDLPVPMFPDLDARQSVLNAAQLALDAAIDEEYE</sequence>
<dbReference type="NCBIfam" id="TIGR02511">
    <property type="entry name" value="type_III_tyeA"/>
    <property type="match status" value="1"/>
</dbReference>
<dbReference type="Proteomes" id="UP000494111">
    <property type="component" value="Unassembled WGS sequence"/>
</dbReference>